<dbReference type="Proteomes" id="UP000439994">
    <property type="component" value="Unassembled WGS sequence"/>
</dbReference>
<name>A0A6N8F7M3_9GAMM</name>
<evidence type="ECO:0000313" key="2">
    <source>
        <dbReference type="EMBL" id="MUH72566.1"/>
    </source>
</evidence>
<sequence length="119" mass="13773">MDVDFVYDTYEKQHQLHISGEHVAVARFLNEIFTPKRGETKAIESFILEIEGKPESIAFTEWTLTIDGDEVLIQHNSCFESTNFQSEDSSLMDWEMKCQCGIADFIELLVNWVDFIEST</sequence>
<dbReference type="InterPro" id="IPR008249">
    <property type="entry name" value="UPF0231"/>
</dbReference>
<dbReference type="RefSeq" id="WP_155695733.1">
    <property type="nucleotide sequence ID" value="NZ_WOCD01000003.1"/>
</dbReference>
<dbReference type="EMBL" id="WOCD01000003">
    <property type="protein sequence ID" value="MUH72566.1"/>
    <property type="molecule type" value="Genomic_DNA"/>
</dbReference>
<protein>
    <submittedName>
        <fullName evidence="2">Uncharacterized protein</fullName>
    </submittedName>
</protein>
<proteinExistence type="inferred from homology"/>
<reference evidence="2 3" key="1">
    <citation type="submission" date="2019-11" db="EMBL/GenBank/DDBJ databases">
        <title>P. haliotis isolates from Z. marina roots.</title>
        <authorList>
            <person name="Cohen M."/>
            <person name="Jospin G."/>
            <person name="Eisen J.A."/>
            <person name="Coil D.A."/>
        </authorList>
    </citation>
    <scope>NUCLEOTIDE SEQUENCE [LARGE SCALE GENOMIC DNA]</scope>
    <source>
        <strain evidence="2 3">UCD-MCMsp1aY</strain>
    </source>
</reference>
<evidence type="ECO:0000313" key="3">
    <source>
        <dbReference type="Proteomes" id="UP000439994"/>
    </source>
</evidence>
<gene>
    <name evidence="2" type="ORF">GNP35_08710</name>
</gene>
<organism evidence="2 3">
    <name type="scientific">Psychrosphaera haliotis</name>
    <dbReference type="NCBI Taxonomy" id="555083"/>
    <lineage>
        <taxon>Bacteria</taxon>
        <taxon>Pseudomonadati</taxon>
        <taxon>Pseudomonadota</taxon>
        <taxon>Gammaproteobacteria</taxon>
        <taxon>Alteromonadales</taxon>
        <taxon>Pseudoalteromonadaceae</taxon>
        <taxon>Psychrosphaera</taxon>
    </lineage>
</organism>
<evidence type="ECO:0000256" key="1">
    <source>
        <dbReference type="ARBA" id="ARBA00005367"/>
    </source>
</evidence>
<keyword evidence="3" id="KW-1185">Reference proteome</keyword>
<accession>A0A6N8F7M3</accession>
<comment type="similarity">
    <text evidence="1">Belongs to the UPF0231 family.</text>
</comment>
<dbReference type="OrthoDB" id="5739292at2"/>
<dbReference type="Pfam" id="PF06062">
    <property type="entry name" value="UPF0231"/>
    <property type="match status" value="1"/>
</dbReference>
<dbReference type="AlphaFoldDB" id="A0A6N8F7M3"/>
<comment type="caution">
    <text evidence="2">The sequence shown here is derived from an EMBL/GenBank/DDBJ whole genome shotgun (WGS) entry which is preliminary data.</text>
</comment>